<name>A0A093CQP3_TAUER</name>
<protein>
    <submittedName>
        <fullName evidence="3">Uncharacterized protein</fullName>
    </submittedName>
</protein>
<organism evidence="3 4">
    <name type="scientific">Tauraco erythrolophus</name>
    <name type="common">Red-crested turaco</name>
    <dbReference type="NCBI Taxonomy" id="121530"/>
    <lineage>
        <taxon>Eukaryota</taxon>
        <taxon>Metazoa</taxon>
        <taxon>Chordata</taxon>
        <taxon>Craniata</taxon>
        <taxon>Vertebrata</taxon>
        <taxon>Euteleostomi</taxon>
        <taxon>Archelosauria</taxon>
        <taxon>Archosauria</taxon>
        <taxon>Dinosauria</taxon>
        <taxon>Saurischia</taxon>
        <taxon>Theropoda</taxon>
        <taxon>Coelurosauria</taxon>
        <taxon>Aves</taxon>
        <taxon>Neognathae</taxon>
        <taxon>Neoaves</taxon>
        <taxon>Otidimorphae</taxon>
        <taxon>Musophagiformes</taxon>
        <taxon>Musophagidae</taxon>
        <taxon>Tauraco</taxon>
    </lineage>
</organism>
<accession>A0A093CQP3</accession>
<keyword evidence="4" id="KW-1185">Reference proteome</keyword>
<evidence type="ECO:0000313" key="4">
    <source>
        <dbReference type="Proteomes" id="UP000053661"/>
    </source>
</evidence>
<evidence type="ECO:0000256" key="1">
    <source>
        <dbReference type="SAM" id="Coils"/>
    </source>
</evidence>
<dbReference type="AlphaFoldDB" id="A0A093CQP3"/>
<sequence>AQFAYFRQRKPKTDIAQSQKKTAKRKGSPVHTHDVPKEECALAAQDVGKGRESKAEDTNLLEAAAGTEVNLIFTKHKWYIVLVSKCIFVSFMKNVMINSAAEYGDLDAKMCQVGIAELENRLVEKQKAVERLSVQMDELQEQLTQHSDSMQLQETTFQEQSEVIRELTSCLQQVKKDQDDLQEEASCVAVQIHDLQLRLHQANEMQRSKSPGKNEMLETQQQMSLFQNCLREQNAHLEMLRQKAYGLEVQLESSQKV</sequence>
<feature type="coiled-coil region" evidence="1">
    <location>
        <begin position="115"/>
        <end position="184"/>
    </location>
</feature>
<feature type="non-terminal residue" evidence="3">
    <location>
        <position position="1"/>
    </location>
</feature>
<proteinExistence type="predicted"/>
<feature type="non-terminal residue" evidence="3">
    <location>
        <position position="257"/>
    </location>
</feature>
<dbReference type="Proteomes" id="UP000053661">
    <property type="component" value="Unassembled WGS sequence"/>
</dbReference>
<evidence type="ECO:0000256" key="2">
    <source>
        <dbReference type="SAM" id="MobiDB-lite"/>
    </source>
</evidence>
<dbReference type="EMBL" id="KL466385">
    <property type="protein sequence ID" value="KFV16823.1"/>
    <property type="molecule type" value="Genomic_DNA"/>
</dbReference>
<reference evidence="3 4" key="1">
    <citation type="submission" date="2014-04" db="EMBL/GenBank/DDBJ databases">
        <title>Genome evolution of avian class.</title>
        <authorList>
            <person name="Zhang G."/>
            <person name="Li C."/>
        </authorList>
    </citation>
    <scope>NUCLEOTIDE SEQUENCE [LARGE SCALE GENOMIC DNA]</scope>
    <source>
        <strain evidence="3">BGI_N340</strain>
    </source>
</reference>
<gene>
    <name evidence="3" type="ORF">N340_01862</name>
</gene>
<keyword evidence="1" id="KW-0175">Coiled coil</keyword>
<evidence type="ECO:0000313" key="3">
    <source>
        <dbReference type="EMBL" id="KFV16823.1"/>
    </source>
</evidence>
<feature type="region of interest" description="Disordered" evidence="2">
    <location>
        <begin position="1"/>
        <end position="34"/>
    </location>
</feature>